<dbReference type="Gene3D" id="1.10.1070.20">
    <property type="match status" value="1"/>
</dbReference>
<reference evidence="6 7" key="1">
    <citation type="submission" date="2019-06" db="EMBL/GenBank/DDBJ databases">
        <title>Sequencing the genomes of 1000 actinobacteria strains.</title>
        <authorList>
            <person name="Klenk H.-P."/>
        </authorList>
    </citation>
    <scope>NUCLEOTIDE SEQUENCE [LARGE SCALE GENOMIC DNA]</scope>
    <source>
        <strain evidence="6 7">DSM 45928</strain>
    </source>
</reference>
<keyword evidence="7" id="KW-1185">Reference proteome</keyword>
<feature type="domain" description="HipA N-terminal subdomain 1" evidence="5">
    <location>
        <begin position="5"/>
        <end position="105"/>
    </location>
</feature>
<comment type="caution">
    <text evidence="6">The sequence shown here is derived from an EMBL/GenBank/DDBJ whole genome shotgun (WGS) entry which is preliminary data.</text>
</comment>
<dbReference type="NCBIfam" id="TIGR03071">
    <property type="entry name" value="couple_hipA"/>
    <property type="match status" value="1"/>
</dbReference>
<dbReference type="AlphaFoldDB" id="A0A543AVY8"/>
<proteinExistence type="inferred from homology"/>
<gene>
    <name evidence="6" type="ORF">FB566_2290</name>
</gene>
<keyword evidence="2" id="KW-0808">Transferase</keyword>
<comment type="similarity">
    <text evidence="1">Belongs to the HipA Ser/Thr kinase family.</text>
</comment>
<keyword evidence="3 6" id="KW-0418">Kinase</keyword>
<dbReference type="InterPro" id="IPR052028">
    <property type="entry name" value="HipA_Ser/Thr_kinase"/>
</dbReference>
<feature type="domain" description="HipA-like C-terminal" evidence="4">
    <location>
        <begin position="148"/>
        <end position="368"/>
    </location>
</feature>
<protein>
    <submittedName>
        <fullName evidence="6">Serine/threonine-protein kinase HipA</fullName>
    </submittedName>
</protein>
<dbReference type="RefSeq" id="WP_142038627.1">
    <property type="nucleotide sequence ID" value="NZ_JBHTGS010000001.1"/>
</dbReference>
<evidence type="ECO:0000313" key="7">
    <source>
        <dbReference type="Proteomes" id="UP000317043"/>
    </source>
</evidence>
<dbReference type="GO" id="GO:0004674">
    <property type="term" value="F:protein serine/threonine kinase activity"/>
    <property type="evidence" value="ECO:0007669"/>
    <property type="project" value="TreeGrafter"/>
</dbReference>
<organism evidence="6 7">
    <name type="scientific">Stackebrandtia endophytica</name>
    <dbReference type="NCBI Taxonomy" id="1496996"/>
    <lineage>
        <taxon>Bacteria</taxon>
        <taxon>Bacillati</taxon>
        <taxon>Actinomycetota</taxon>
        <taxon>Actinomycetes</taxon>
        <taxon>Glycomycetales</taxon>
        <taxon>Glycomycetaceae</taxon>
        <taxon>Stackebrandtia</taxon>
    </lineage>
</organism>
<evidence type="ECO:0000259" key="5">
    <source>
        <dbReference type="Pfam" id="PF13657"/>
    </source>
</evidence>
<dbReference type="InterPro" id="IPR012893">
    <property type="entry name" value="HipA-like_C"/>
</dbReference>
<dbReference type="OrthoDB" id="3182374at2"/>
<dbReference type="GO" id="GO:0005829">
    <property type="term" value="C:cytosol"/>
    <property type="evidence" value="ECO:0007669"/>
    <property type="project" value="TreeGrafter"/>
</dbReference>
<name>A0A543AVY8_9ACTN</name>
<sequence>MAELIVELYGRHIGTLSGTWRTFDFTATARAVEEYGIDSPLLSVVIPLTVIPTRSRKDRRQNFFRELLPEGRMLTRMAQDINVAEQDVIALLRAYGRDVAGALQIWDPEAPGEPKQPGLEPLTVHDVAEMLLNVQDNPLGNKPVGGKTSLAGVQDKIVLASTPDGWNRVIDGYPSTHILKPESGDHPTIIYDEEYGSRFARATGLAEFHTWIEVFETTPALVIERYDRSPDTPSGRIHQEDFNQALGAGGSRKYQRYGGRVSLARIAKVLSTTGNTESLERLLRMTVLSAAIGNLDMHAKNISLLHFQDGTMTLAPAYDIVPQSHLPNDGEMALAINHEYRHQSITRDHLIAEGHNWGLTNPRQLINDTLAIVLETAAKEAPHPAAHPGLTHDITRFTTNLLNNRAAGEPD</sequence>
<dbReference type="InParanoid" id="A0A543AVY8"/>
<evidence type="ECO:0000256" key="1">
    <source>
        <dbReference type="ARBA" id="ARBA00010164"/>
    </source>
</evidence>
<evidence type="ECO:0000256" key="2">
    <source>
        <dbReference type="ARBA" id="ARBA00022679"/>
    </source>
</evidence>
<dbReference type="Pfam" id="PF07804">
    <property type="entry name" value="HipA_C"/>
    <property type="match status" value="1"/>
</dbReference>
<dbReference type="Proteomes" id="UP000317043">
    <property type="component" value="Unassembled WGS sequence"/>
</dbReference>
<dbReference type="PANTHER" id="PTHR37419">
    <property type="entry name" value="SERINE/THREONINE-PROTEIN KINASE TOXIN HIPA"/>
    <property type="match status" value="1"/>
</dbReference>
<dbReference type="PANTHER" id="PTHR37419:SF1">
    <property type="entry name" value="SERINE_THREONINE-PROTEIN KINASE TOXIN HIPA"/>
    <property type="match status" value="1"/>
</dbReference>
<dbReference type="InterPro" id="IPR017508">
    <property type="entry name" value="HipA_N1"/>
</dbReference>
<evidence type="ECO:0000256" key="3">
    <source>
        <dbReference type="ARBA" id="ARBA00022777"/>
    </source>
</evidence>
<evidence type="ECO:0000259" key="4">
    <source>
        <dbReference type="Pfam" id="PF07804"/>
    </source>
</evidence>
<accession>A0A543AVY8</accession>
<dbReference type="EMBL" id="VFOW01000001">
    <property type="protein sequence ID" value="TQL76753.1"/>
    <property type="molecule type" value="Genomic_DNA"/>
</dbReference>
<evidence type="ECO:0000313" key="6">
    <source>
        <dbReference type="EMBL" id="TQL76753.1"/>
    </source>
</evidence>
<dbReference type="Pfam" id="PF13657">
    <property type="entry name" value="Couple_hipA"/>
    <property type="match status" value="1"/>
</dbReference>